<gene>
    <name evidence="2" type="ORF">AVL57_00315</name>
</gene>
<reference evidence="2 3" key="1">
    <citation type="submission" date="2015-12" db="EMBL/GenBank/DDBJ databases">
        <title>Intraspecies pangenome expansion in the marine bacterium Alteromonas.</title>
        <authorList>
            <person name="Lopez-Perez M."/>
            <person name="Rodriguez-Valera F."/>
        </authorList>
    </citation>
    <scope>NUCLEOTIDE SEQUENCE [LARGE SCALE GENOMIC DNA]</scope>
    <source>
        <strain evidence="2 3">LMG 21861</strain>
        <plasmid evidence="2 3">pASTE61-200</plasmid>
    </source>
</reference>
<feature type="signal peptide" evidence="1">
    <location>
        <begin position="1"/>
        <end position="19"/>
    </location>
</feature>
<evidence type="ECO:0000313" key="3">
    <source>
        <dbReference type="Proteomes" id="UP000056750"/>
    </source>
</evidence>
<keyword evidence="3" id="KW-1185">Reference proteome</keyword>
<dbReference type="Proteomes" id="UP000056750">
    <property type="component" value="Plasmid pASTE61-200"/>
</dbReference>
<organism evidence="2 3">
    <name type="scientific">Alteromonas stellipolaris</name>
    <dbReference type="NCBI Taxonomy" id="233316"/>
    <lineage>
        <taxon>Bacteria</taxon>
        <taxon>Pseudomonadati</taxon>
        <taxon>Pseudomonadota</taxon>
        <taxon>Gammaproteobacteria</taxon>
        <taxon>Alteromonadales</taxon>
        <taxon>Alteromonadaceae</taxon>
        <taxon>Alteromonas/Salinimonas group</taxon>
        <taxon>Alteromonas</taxon>
    </lineage>
</organism>
<sequence>MLKKITLFTLLVTTFSASANFYIDMQTVENASKTPQAVAGYRLLTGEYFGKIYQIGTPRPVPIVKSEGDDMRIADAFYMVLPNGWYAYVDEQVDAFPLISWASNGGDFLDVLAKVGKDYGMTFVVDWDQSLVQIEVDENFTKPNINTPIIVSDSEGDKEVYLYTKPSRMSGYIIENGTLQPVVVSP</sequence>
<geneLocation type="plasmid" evidence="2 3">
    <name>pASTE61-200</name>
</geneLocation>
<dbReference type="EMBL" id="CP013927">
    <property type="protein sequence ID" value="AMJ76795.1"/>
    <property type="molecule type" value="Genomic_DNA"/>
</dbReference>
<accession>A0ABN4LWJ1</accession>
<evidence type="ECO:0000313" key="2">
    <source>
        <dbReference type="EMBL" id="AMJ76795.1"/>
    </source>
</evidence>
<evidence type="ECO:0000256" key="1">
    <source>
        <dbReference type="SAM" id="SignalP"/>
    </source>
</evidence>
<keyword evidence="1" id="KW-0732">Signal</keyword>
<protein>
    <submittedName>
        <fullName evidence="2">Uncharacterized protein</fullName>
    </submittedName>
</protein>
<feature type="chain" id="PRO_5046924010" evidence="1">
    <location>
        <begin position="20"/>
        <end position="186"/>
    </location>
</feature>
<proteinExistence type="predicted"/>
<keyword evidence="2" id="KW-0614">Plasmid</keyword>
<name>A0ABN4LWJ1_9ALTE</name>